<accession>A0A183IRK7</accession>
<evidence type="ECO:0000313" key="4">
    <source>
        <dbReference type="WBParaSite" id="SBAD_0000649701-mRNA-1"/>
    </source>
</evidence>
<evidence type="ECO:0000313" key="3">
    <source>
        <dbReference type="Proteomes" id="UP000270296"/>
    </source>
</evidence>
<gene>
    <name evidence="2" type="ORF">SBAD_LOCUS6254</name>
</gene>
<reference evidence="2 3" key="2">
    <citation type="submission" date="2018-11" db="EMBL/GenBank/DDBJ databases">
        <authorList>
            <consortium name="Pathogen Informatics"/>
        </authorList>
    </citation>
    <scope>NUCLEOTIDE SEQUENCE [LARGE SCALE GENOMIC DNA]</scope>
</reference>
<reference evidence="4" key="1">
    <citation type="submission" date="2016-06" db="UniProtKB">
        <authorList>
            <consortium name="WormBaseParasite"/>
        </authorList>
    </citation>
    <scope>IDENTIFICATION</scope>
</reference>
<evidence type="ECO:0000256" key="1">
    <source>
        <dbReference type="SAM" id="MobiDB-lite"/>
    </source>
</evidence>
<name>A0A183IRK7_9BILA</name>
<dbReference type="Proteomes" id="UP000270296">
    <property type="component" value="Unassembled WGS sequence"/>
</dbReference>
<organism evidence="4">
    <name type="scientific">Soboliphyme baturini</name>
    <dbReference type="NCBI Taxonomy" id="241478"/>
    <lineage>
        <taxon>Eukaryota</taxon>
        <taxon>Metazoa</taxon>
        <taxon>Ecdysozoa</taxon>
        <taxon>Nematoda</taxon>
        <taxon>Enoplea</taxon>
        <taxon>Dorylaimia</taxon>
        <taxon>Dioctophymatida</taxon>
        <taxon>Dioctophymatoidea</taxon>
        <taxon>Soboliphymatidae</taxon>
        <taxon>Soboliphyme</taxon>
    </lineage>
</organism>
<dbReference type="EMBL" id="UZAM01009606">
    <property type="protein sequence ID" value="VDP09620.1"/>
    <property type="molecule type" value="Genomic_DNA"/>
</dbReference>
<proteinExistence type="predicted"/>
<dbReference type="WBParaSite" id="SBAD_0000649701-mRNA-1">
    <property type="protein sequence ID" value="SBAD_0000649701-mRNA-1"/>
    <property type="gene ID" value="SBAD_0000649701"/>
</dbReference>
<evidence type="ECO:0000313" key="2">
    <source>
        <dbReference type="EMBL" id="VDP09620.1"/>
    </source>
</evidence>
<feature type="region of interest" description="Disordered" evidence="1">
    <location>
        <begin position="117"/>
        <end position="143"/>
    </location>
</feature>
<dbReference type="AlphaFoldDB" id="A0A183IRK7"/>
<keyword evidence="3" id="KW-1185">Reference proteome</keyword>
<sequence>MLTHKHSSNKVIKQRTVMKDVRICREQKGQGTMGQTRSSVHRWEMVGDDRSLINSKGSIVARVTQAAQAVGGRRKIGIRTCSLPPATRGVAAQELLMKTDGTTTKIPVSNGVATRVPNGGGRQREAITARQKRLTETTPPVAA</sequence>
<protein>
    <submittedName>
        <fullName evidence="4">DUF834 domain-containing protein</fullName>
    </submittedName>
</protein>